<dbReference type="EMBL" id="AP024563">
    <property type="protein sequence ID" value="BCU07299.1"/>
    <property type="molecule type" value="Genomic_DNA"/>
</dbReference>
<dbReference type="InterPro" id="IPR006342">
    <property type="entry name" value="FkbM_mtfrase"/>
</dbReference>
<gene>
    <name evidence="2" type="ORF">Atep_19760</name>
</gene>
<dbReference type="RefSeq" id="WP_213378422.1">
    <property type="nucleotide sequence ID" value="NZ_AP024563.1"/>
</dbReference>
<dbReference type="Proteomes" id="UP000680679">
    <property type="component" value="Chromosome"/>
</dbReference>
<feature type="domain" description="Methyltransferase FkbM" evidence="1">
    <location>
        <begin position="135"/>
        <end position="289"/>
    </location>
</feature>
<name>A0ABN6GDW3_9GAMM</name>
<dbReference type="InterPro" id="IPR029063">
    <property type="entry name" value="SAM-dependent_MTases_sf"/>
</dbReference>
<evidence type="ECO:0000313" key="2">
    <source>
        <dbReference type="EMBL" id="BCU07299.1"/>
    </source>
</evidence>
<keyword evidence="3" id="KW-1185">Reference proteome</keyword>
<protein>
    <recommendedName>
        <fullName evidence="1">Methyltransferase FkbM domain-containing protein</fullName>
    </recommendedName>
</protein>
<sequence length="310" mass="35695">MPASQSFLKQQNLSDSLKRIAIVLVCVIQGSATHNVIKKNLLREGFFKIIPWSQKAFSPDAMKELKCIEPKLEDYRELILSCAEIFEDDLSRKIYSNVMTACILRKFDGLTFIDSEEQYFPLDIEMTKGYRSFMDCGAFCGDTLENLVKKNLTPKIYIAFEPDWRNFLKITQLIEKFNIDKALLFPCALSRNTMPLRFTLDQVHSGAGSSIDPNGEYLVQCVAIDECLKGIEPTFIKIDIEGNEIEALIGAKKTIVHYRPDIAVAIYHYADHYFKIPNLLHRWNLGYRFHIRTYDYFGNETILYATCPSH</sequence>
<reference evidence="2 3" key="1">
    <citation type="submission" date="2021-04" db="EMBL/GenBank/DDBJ databases">
        <title>Complete genome sequencing of Allochromatium tepidum strain NZ.</title>
        <authorList>
            <person name="Tsukatani Y."/>
            <person name="Mori H."/>
        </authorList>
    </citation>
    <scope>NUCLEOTIDE SEQUENCE [LARGE SCALE GENOMIC DNA]</scope>
    <source>
        <strain evidence="2 3">NZ</strain>
    </source>
</reference>
<proteinExistence type="predicted"/>
<dbReference type="SUPFAM" id="SSF53335">
    <property type="entry name" value="S-adenosyl-L-methionine-dependent methyltransferases"/>
    <property type="match status" value="1"/>
</dbReference>
<evidence type="ECO:0000259" key="1">
    <source>
        <dbReference type="Pfam" id="PF05050"/>
    </source>
</evidence>
<organism evidence="2 3">
    <name type="scientific">Allochromatium tepidum</name>
    <dbReference type="NCBI Taxonomy" id="553982"/>
    <lineage>
        <taxon>Bacteria</taxon>
        <taxon>Pseudomonadati</taxon>
        <taxon>Pseudomonadota</taxon>
        <taxon>Gammaproteobacteria</taxon>
        <taxon>Chromatiales</taxon>
        <taxon>Chromatiaceae</taxon>
        <taxon>Allochromatium</taxon>
    </lineage>
</organism>
<evidence type="ECO:0000313" key="3">
    <source>
        <dbReference type="Proteomes" id="UP000680679"/>
    </source>
</evidence>
<dbReference type="NCBIfam" id="TIGR01444">
    <property type="entry name" value="fkbM_fam"/>
    <property type="match status" value="1"/>
</dbReference>
<accession>A0ABN6GDW3</accession>
<dbReference type="Pfam" id="PF05050">
    <property type="entry name" value="Methyltransf_21"/>
    <property type="match status" value="1"/>
</dbReference>
<dbReference type="Gene3D" id="3.40.50.150">
    <property type="entry name" value="Vaccinia Virus protein VP39"/>
    <property type="match status" value="1"/>
</dbReference>